<evidence type="ECO:0000256" key="1">
    <source>
        <dbReference type="SAM" id="Phobius"/>
    </source>
</evidence>
<sequence>MQISLSQYLQPTSDYPGLHLPRNQWPRGMHLDASGTPVYPPGVTCKALGEEDLYFPVTWRVWVGVVMGMLLYVVWPAYVLYYLIRTSADEAVERTDRQHGTFEEAHDEFTGGE</sequence>
<evidence type="ECO:0000313" key="3">
    <source>
        <dbReference type="Proteomes" id="UP000801428"/>
    </source>
</evidence>
<keyword evidence="1" id="KW-0472">Membrane</keyword>
<gene>
    <name evidence="2" type="ORF">E8E13_008001</name>
</gene>
<proteinExistence type="predicted"/>
<organism evidence="2 3">
    <name type="scientific">Curvularia kusanoi</name>
    <name type="common">Cochliobolus kusanoi</name>
    <dbReference type="NCBI Taxonomy" id="90978"/>
    <lineage>
        <taxon>Eukaryota</taxon>
        <taxon>Fungi</taxon>
        <taxon>Dikarya</taxon>
        <taxon>Ascomycota</taxon>
        <taxon>Pezizomycotina</taxon>
        <taxon>Dothideomycetes</taxon>
        <taxon>Pleosporomycetidae</taxon>
        <taxon>Pleosporales</taxon>
        <taxon>Pleosporineae</taxon>
        <taxon>Pleosporaceae</taxon>
        <taxon>Curvularia</taxon>
    </lineage>
</organism>
<keyword evidence="1" id="KW-0812">Transmembrane</keyword>
<reference evidence="2" key="1">
    <citation type="submission" date="2019-04" db="EMBL/GenBank/DDBJ databases">
        <title>Sequencing of skin fungus with MAO and IRED activity.</title>
        <authorList>
            <person name="Marsaioli A.J."/>
            <person name="Bonatto J.M.C."/>
            <person name="Reis Junior O."/>
        </authorList>
    </citation>
    <scope>NUCLEOTIDE SEQUENCE</scope>
    <source>
        <strain evidence="2">30M1</strain>
    </source>
</reference>
<name>A0A9P4WBH6_CURKU</name>
<evidence type="ECO:0000313" key="2">
    <source>
        <dbReference type="EMBL" id="KAF3001442.1"/>
    </source>
</evidence>
<keyword evidence="1" id="KW-1133">Transmembrane helix</keyword>
<dbReference type="OrthoDB" id="3769627at2759"/>
<protein>
    <submittedName>
        <fullName evidence="2">Uncharacterized protein</fullName>
    </submittedName>
</protein>
<comment type="caution">
    <text evidence="2">The sequence shown here is derived from an EMBL/GenBank/DDBJ whole genome shotgun (WGS) entry which is preliminary data.</text>
</comment>
<feature type="transmembrane region" description="Helical" evidence="1">
    <location>
        <begin position="61"/>
        <end position="84"/>
    </location>
</feature>
<keyword evidence="3" id="KW-1185">Reference proteome</keyword>
<dbReference type="Proteomes" id="UP000801428">
    <property type="component" value="Unassembled WGS sequence"/>
</dbReference>
<accession>A0A9P4WBH6</accession>
<dbReference type="AlphaFoldDB" id="A0A9P4WBH6"/>
<dbReference type="EMBL" id="SWKU01000013">
    <property type="protein sequence ID" value="KAF3001442.1"/>
    <property type="molecule type" value="Genomic_DNA"/>
</dbReference>